<organism evidence="2 3">
    <name type="scientific">Mediterraneibacter hominis</name>
    <dbReference type="NCBI Taxonomy" id="2763054"/>
    <lineage>
        <taxon>Bacteria</taxon>
        <taxon>Bacillati</taxon>
        <taxon>Bacillota</taxon>
        <taxon>Clostridia</taxon>
        <taxon>Lachnospirales</taxon>
        <taxon>Lachnospiraceae</taxon>
        <taxon>Mediterraneibacter</taxon>
    </lineage>
</organism>
<feature type="transmembrane region" description="Helical" evidence="1">
    <location>
        <begin position="108"/>
        <end position="131"/>
    </location>
</feature>
<dbReference type="Proteomes" id="UP000652477">
    <property type="component" value="Unassembled WGS sequence"/>
</dbReference>
<sequence length="249" mass="26705">MFGLGTIINTLSVIIGSIFGLFFKKGLRESVQDILMKASGIAILFIGISGVLSYMLIIENGTIGTRGTMLLIFSMTFGSLTGELLNIEEKIERFGLWLRDFFRARGDSSFIDGFVNTSLIICIGAMAIVGAIEDGVHHDISTLTAKAILDFVIVLVNASIYGKGVLCSAIPIFFYQGSITVLAAAAGSFVSDTLITQLSFVGAALIFCIGINTAFGKIFKVGNMLPALFFPIFTFLLGHFFPAAANFFS</sequence>
<dbReference type="RefSeq" id="WP_186876555.1">
    <property type="nucleotide sequence ID" value="NZ_JACOPF010000003.1"/>
</dbReference>
<keyword evidence="3" id="KW-1185">Reference proteome</keyword>
<dbReference type="PANTHER" id="PTHR36111:SF2">
    <property type="entry name" value="INNER MEMBRANE PROTEIN"/>
    <property type="match status" value="1"/>
</dbReference>
<gene>
    <name evidence="2" type="ORF">H8S37_13310</name>
</gene>
<proteinExistence type="predicted"/>
<feature type="transmembrane region" description="Helical" evidence="1">
    <location>
        <begin position="6"/>
        <end position="23"/>
    </location>
</feature>
<comment type="caution">
    <text evidence="2">The sequence shown here is derived from an EMBL/GenBank/DDBJ whole genome shotgun (WGS) entry which is preliminary data.</text>
</comment>
<evidence type="ECO:0000313" key="3">
    <source>
        <dbReference type="Proteomes" id="UP000652477"/>
    </source>
</evidence>
<protein>
    <submittedName>
        <fullName evidence="2">DUF554 domain-containing protein</fullName>
    </submittedName>
</protein>
<evidence type="ECO:0000313" key="2">
    <source>
        <dbReference type="EMBL" id="MBC5689889.1"/>
    </source>
</evidence>
<reference evidence="2" key="1">
    <citation type="submission" date="2020-08" db="EMBL/GenBank/DDBJ databases">
        <title>Genome public.</title>
        <authorList>
            <person name="Liu C."/>
            <person name="Sun Q."/>
        </authorList>
    </citation>
    <scope>NUCLEOTIDE SEQUENCE</scope>
    <source>
        <strain evidence="2">NSJ-55</strain>
    </source>
</reference>
<evidence type="ECO:0000256" key="1">
    <source>
        <dbReference type="SAM" id="Phobius"/>
    </source>
</evidence>
<feature type="transmembrane region" description="Helical" evidence="1">
    <location>
        <begin position="227"/>
        <end position="248"/>
    </location>
</feature>
<keyword evidence="1" id="KW-0472">Membrane</keyword>
<dbReference type="EMBL" id="JACOPF010000003">
    <property type="protein sequence ID" value="MBC5689889.1"/>
    <property type="molecule type" value="Genomic_DNA"/>
</dbReference>
<dbReference type="InterPro" id="IPR007563">
    <property type="entry name" value="DUF554"/>
</dbReference>
<name>A0A923LL19_9FIRM</name>
<feature type="transmembrane region" description="Helical" evidence="1">
    <location>
        <begin position="35"/>
        <end position="57"/>
    </location>
</feature>
<accession>A0A923LL19</accession>
<keyword evidence="1" id="KW-1133">Transmembrane helix</keyword>
<dbReference type="Pfam" id="PF04474">
    <property type="entry name" value="DUF554"/>
    <property type="match status" value="1"/>
</dbReference>
<dbReference type="AlphaFoldDB" id="A0A923LL19"/>
<keyword evidence="1" id="KW-0812">Transmembrane</keyword>
<dbReference type="PANTHER" id="PTHR36111">
    <property type="entry name" value="INNER MEMBRANE PROTEIN-RELATED"/>
    <property type="match status" value="1"/>
</dbReference>
<feature type="transmembrane region" description="Helical" evidence="1">
    <location>
        <begin position="197"/>
        <end position="215"/>
    </location>
</feature>